<keyword evidence="16" id="KW-1185">Reference proteome</keyword>
<keyword evidence="8 12" id="KW-0378">Hydrolase</keyword>
<dbReference type="InterPro" id="IPR011050">
    <property type="entry name" value="Pectin_lyase_fold/virulence"/>
</dbReference>
<keyword evidence="13" id="KW-0812">Transmembrane</keyword>
<keyword evidence="12" id="KW-0961">Cell wall biogenesis/degradation</keyword>
<dbReference type="EMBL" id="CAKOAT010131599">
    <property type="protein sequence ID" value="CAH8337091.1"/>
    <property type="molecule type" value="Genomic_DNA"/>
</dbReference>
<dbReference type="InterPro" id="IPR012334">
    <property type="entry name" value="Pectin_lyas_fold"/>
</dbReference>
<dbReference type="InterPro" id="IPR000070">
    <property type="entry name" value="Pectinesterase_cat"/>
</dbReference>
<protein>
    <recommendedName>
        <fullName evidence="4 12">Pectinesterase</fullName>
        <ecNumber evidence="4 12">3.1.1.11</ecNumber>
    </recommendedName>
</protein>
<evidence type="ECO:0000256" key="3">
    <source>
        <dbReference type="ARBA" id="ARBA00008891"/>
    </source>
</evidence>
<dbReference type="PANTHER" id="PTHR31321">
    <property type="entry name" value="ACYL-COA THIOESTER HYDROLASE YBHC-RELATED"/>
    <property type="match status" value="1"/>
</dbReference>
<dbReference type="Gene3D" id="2.160.20.10">
    <property type="entry name" value="Single-stranded right-handed beta-helix, Pectin lyase-like"/>
    <property type="match status" value="1"/>
</dbReference>
<comment type="function">
    <text evidence="12">Acts in the modification of cell walls via demethylesterification of cell wall pectin.</text>
</comment>
<dbReference type="PROSITE" id="PS00503">
    <property type="entry name" value="PECTINESTERASE_2"/>
    <property type="match status" value="1"/>
</dbReference>
<sequence length="399" mass="44537">MGSQQSKKIFPETFSMKAKAFIPAVSLLCFWVLLGLGTSKFLQSENKGSELRGYISWEDLTVAKNVVRGSQEYLTPSKAGDASRVIVVDKNGRRDSVTIQGAVDMVPHNNSQRVKIYIPPGIYREKVIVPITKPYISFIGNQKYVGATVISWSDKASDRYANGTEVGTFRTATVRVDADFFCATAITFENTIVAVPGEEGQQAAALRITGDKAMFYRVSFVGSQDTLNDESGSHYFYKCHIEGTVDFIFGTGRSLYQNCDIRSTSKKFGSIAAHHRDHENDDTGFSFLNCNIGGTGKVVLGRAWGAYSRIIYSKCYIDDVITPAGWDDWKDTARQSKVQFGEYNCRGKGAERRGRVPWSKSLTRDEVKPFLGIKFIYGDKWLRLNTNKINHTMVHSFSS</sequence>
<organism evidence="15 16">
    <name type="scientific">Eruca vesicaria subsp. sativa</name>
    <name type="common">Garden rocket</name>
    <name type="synonym">Eruca sativa</name>
    <dbReference type="NCBI Taxonomy" id="29727"/>
    <lineage>
        <taxon>Eukaryota</taxon>
        <taxon>Viridiplantae</taxon>
        <taxon>Streptophyta</taxon>
        <taxon>Embryophyta</taxon>
        <taxon>Tracheophyta</taxon>
        <taxon>Spermatophyta</taxon>
        <taxon>Magnoliopsida</taxon>
        <taxon>eudicotyledons</taxon>
        <taxon>Gunneridae</taxon>
        <taxon>Pentapetalae</taxon>
        <taxon>rosids</taxon>
        <taxon>malvids</taxon>
        <taxon>Brassicales</taxon>
        <taxon>Brassicaceae</taxon>
        <taxon>Brassiceae</taxon>
        <taxon>Eruca</taxon>
    </lineage>
</organism>
<evidence type="ECO:0000256" key="5">
    <source>
        <dbReference type="ARBA" id="ARBA00022512"/>
    </source>
</evidence>
<dbReference type="SUPFAM" id="SSF51126">
    <property type="entry name" value="Pectin lyase-like"/>
    <property type="match status" value="1"/>
</dbReference>
<evidence type="ECO:0000256" key="10">
    <source>
        <dbReference type="ARBA" id="ARBA00047928"/>
    </source>
</evidence>
<keyword evidence="6 12" id="KW-0964">Secreted</keyword>
<evidence type="ECO:0000256" key="13">
    <source>
        <dbReference type="SAM" id="Phobius"/>
    </source>
</evidence>
<keyword evidence="5 12" id="KW-0134">Cell wall</keyword>
<name>A0ABC8JQ49_ERUVS</name>
<evidence type="ECO:0000256" key="9">
    <source>
        <dbReference type="ARBA" id="ARBA00023085"/>
    </source>
</evidence>
<accession>A0ABC8JQ49</accession>
<comment type="caution">
    <text evidence="15">The sequence shown here is derived from an EMBL/GenBank/DDBJ whole genome shotgun (WGS) entry which is preliminary data.</text>
</comment>
<keyword evidence="13" id="KW-0472">Membrane</keyword>
<evidence type="ECO:0000256" key="7">
    <source>
        <dbReference type="ARBA" id="ARBA00022729"/>
    </source>
</evidence>
<dbReference type="GO" id="GO:0030599">
    <property type="term" value="F:pectinesterase activity"/>
    <property type="evidence" value="ECO:0007669"/>
    <property type="project" value="UniProtKB-UniRule"/>
</dbReference>
<feature type="domain" description="Pectinesterase catalytic" evidence="14">
    <location>
        <begin position="86"/>
        <end position="379"/>
    </location>
</feature>
<dbReference type="GO" id="GO:0042545">
    <property type="term" value="P:cell wall modification"/>
    <property type="evidence" value="ECO:0007669"/>
    <property type="project" value="UniProtKB-UniRule"/>
</dbReference>
<feature type="transmembrane region" description="Helical" evidence="13">
    <location>
        <begin position="21"/>
        <end position="42"/>
    </location>
</feature>
<dbReference type="GO" id="GO:0045490">
    <property type="term" value="P:pectin catabolic process"/>
    <property type="evidence" value="ECO:0007669"/>
    <property type="project" value="UniProtKB-UniRule"/>
</dbReference>
<comment type="pathway">
    <text evidence="2 12">Glycan metabolism; pectin degradation; 2-dehydro-3-deoxy-D-gluconate from pectin: step 1/5.</text>
</comment>
<dbReference type="PROSITE" id="PS00800">
    <property type="entry name" value="PECTINESTERASE_1"/>
    <property type="match status" value="1"/>
</dbReference>
<evidence type="ECO:0000313" key="16">
    <source>
        <dbReference type="Proteomes" id="UP001642260"/>
    </source>
</evidence>
<dbReference type="PANTHER" id="PTHR31321:SF95">
    <property type="entry name" value="PECTINESTERASE CATALYTIC DOMAIN-CONTAINING PROTEIN"/>
    <property type="match status" value="1"/>
</dbReference>
<comment type="similarity">
    <text evidence="3">Belongs to the pectinesterase family.</text>
</comment>
<dbReference type="InterPro" id="IPR033131">
    <property type="entry name" value="Pectinesterase_Asp_AS"/>
</dbReference>
<gene>
    <name evidence="15" type="ORF">ERUC_LOCUS14108</name>
</gene>
<keyword evidence="7" id="KW-0732">Signal</keyword>
<evidence type="ECO:0000256" key="2">
    <source>
        <dbReference type="ARBA" id="ARBA00005184"/>
    </source>
</evidence>
<dbReference type="Proteomes" id="UP001642260">
    <property type="component" value="Unassembled WGS sequence"/>
</dbReference>
<proteinExistence type="inferred from homology"/>
<reference evidence="15 16" key="1">
    <citation type="submission" date="2022-03" db="EMBL/GenBank/DDBJ databases">
        <authorList>
            <person name="Macdonald S."/>
            <person name="Ahmed S."/>
            <person name="Newling K."/>
        </authorList>
    </citation>
    <scope>NUCLEOTIDE SEQUENCE [LARGE SCALE GENOMIC DNA]</scope>
</reference>
<evidence type="ECO:0000256" key="4">
    <source>
        <dbReference type="ARBA" id="ARBA00013229"/>
    </source>
</evidence>
<evidence type="ECO:0000256" key="11">
    <source>
        <dbReference type="PROSITE-ProRule" id="PRU10040"/>
    </source>
</evidence>
<dbReference type="EC" id="3.1.1.11" evidence="4 12"/>
<evidence type="ECO:0000256" key="8">
    <source>
        <dbReference type="ARBA" id="ARBA00022801"/>
    </source>
</evidence>
<evidence type="ECO:0000256" key="12">
    <source>
        <dbReference type="RuleBase" id="RU000589"/>
    </source>
</evidence>
<keyword evidence="13" id="KW-1133">Transmembrane helix</keyword>
<dbReference type="InterPro" id="IPR018040">
    <property type="entry name" value="Pectinesterase_Tyr_AS"/>
</dbReference>
<evidence type="ECO:0000256" key="6">
    <source>
        <dbReference type="ARBA" id="ARBA00022525"/>
    </source>
</evidence>
<evidence type="ECO:0000259" key="14">
    <source>
        <dbReference type="Pfam" id="PF01095"/>
    </source>
</evidence>
<evidence type="ECO:0000313" key="15">
    <source>
        <dbReference type="EMBL" id="CAH8337091.1"/>
    </source>
</evidence>
<dbReference type="AlphaFoldDB" id="A0ABC8JQ49"/>
<evidence type="ECO:0000256" key="1">
    <source>
        <dbReference type="ARBA" id="ARBA00004191"/>
    </source>
</evidence>
<dbReference type="FunFam" id="2.160.20.10:FF:000008">
    <property type="entry name" value="Pectinesterase"/>
    <property type="match status" value="1"/>
</dbReference>
<feature type="active site" evidence="11">
    <location>
        <position position="246"/>
    </location>
</feature>
<keyword evidence="9 12" id="KW-0063">Aspartyl esterase</keyword>
<comment type="catalytic activity">
    <reaction evidence="10 12">
        <text>[(1-&gt;4)-alpha-D-galacturonosyl methyl ester](n) + n H2O = [(1-&gt;4)-alpha-D-galacturonosyl](n) + n methanol + n H(+)</text>
        <dbReference type="Rhea" id="RHEA:22380"/>
        <dbReference type="Rhea" id="RHEA-COMP:14570"/>
        <dbReference type="Rhea" id="RHEA-COMP:14573"/>
        <dbReference type="ChEBI" id="CHEBI:15377"/>
        <dbReference type="ChEBI" id="CHEBI:15378"/>
        <dbReference type="ChEBI" id="CHEBI:17790"/>
        <dbReference type="ChEBI" id="CHEBI:140522"/>
        <dbReference type="ChEBI" id="CHEBI:140523"/>
        <dbReference type="EC" id="3.1.1.11"/>
    </reaction>
</comment>
<comment type="subcellular location">
    <subcellularLocation>
        <location evidence="1 12">Secreted</location>
        <location evidence="1 12">Cell wall</location>
    </subcellularLocation>
</comment>
<dbReference type="Pfam" id="PF01095">
    <property type="entry name" value="Pectinesterase"/>
    <property type="match status" value="1"/>
</dbReference>